<gene>
    <name evidence="5 6" type="primary">tatC</name>
    <name evidence="6" type="ORF">FNIIJ_024</name>
</gene>
<dbReference type="GO" id="GO:0009977">
    <property type="term" value="F:proton motive force dependent protein transmembrane transporter activity"/>
    <property type="evidence" value="ECO:0007669"/>
    <property type="project" value="TreeGrafter"/>
</dbReference>
<keyword evidence="4 5" id="KW-0472">Membrane</keyword>
<evidence type="ECO:0000256" key="4">
    <source>
        <dbReference type="ARBA" id="ARBA00023136"/>
    </source>
</evidence>
<comment type="similarity">
    <text evidence="5">Belongs to the TatC family.</text>
</comment>
<feature type="transmembrane region" description="Helical" evidence="5">
    <location>
        <begin position="42"/>
        <end position="59"/>
    </location>
</feature>
<dbReference type="PANTHER" id="PTHR30371">
    <property type="entry name" value="SEC-INDEPENDENT PROTEIN TRANSLOCASE PROTEIN TATC"/>
    <property type="match status" value="1"/>
</dbReference>
<dbReference type="Proteomes" id="UP000027148">
    <property type="component" value="Chromosome"/>
</dbReference>
<feature type="transmembrane region" description="Helical" evidence="5">
    <location>
        <begin position="199"/>
        <end position="230"/>
    </location>
</feature>
<comment type="function">
    <text evidence="5">Part of the twin-arginine translocation (Tat) system that transports large folded proteins containing a characteristic twin-arginine motif in their signal peptide across membranes.</text>
</comment>
<evidence type="ECO:0000256" key="2">
    <source>
        <dbReference type="ARBA" id="ARBA00022692"/>
    </source>
</evidence>
<feature type="transmembrane region" description="Helical" evidence="5">
    <location>
        <begin position="155"/>
        <end position="179"/>
    </location>
</feature>
<dbReference type="HOGENOM" id="CLU_031942_3_2_10"/>
<dbReference type="GO" id="GO:0043953">
    <property type="term" value="P:protein transport by the Tat complex"/>
    <property type="evidence" value="ECO:0007669"/>
    <property type="project" value="UniProtKB-UniRule"/>
</dbReference>
<comment type="subunit">
    <text evidence="5">Forms a complex with TatA.</text>
</comment>
<evidence type="ECO:0000256" key="5">
    <source>
        <dbReference type="HAMAP-Rule" id="MF_00902"/>
    </source>
</evidence>
<evidence type="ECO:0000256" key="3">
    <source>
        <dbReference type="ARBA" id="ARBA00022989"/>
    </source>
</evidence>
<dbReference type="PRINTS" id="PR01840">
    <property type="entry name" value="TATCFAMILY"/>
</dbReference>
<feature type="transmembrane region" description="Helical" evidence="5">
    <location>
        <begin position="116"/>
        <end position="134"/>
    </location>
</feature>
<keyword evidence="5" id="KW-0813">Transport</keyword>
<accession>A0A068DSH7</accession>
<feature type="transmembrane region" description="Helical" evidence="5">
    <location>
        <begin position="242"/>
        <end position="272"/>
    </location>
</feature>
<name>A0A068DSH7_9FLAO</name>
<evidence type="ECO:0000313" key="6">
    <source>
        <dbReference type="EMBL" id="AID37329.1"/>
    </source>
</evidence>
<evidence type="ECO:0000256" key="1">
    <source>
        <dbReference type="ARBA" id="ARBA00004141"/>
    </source>
</evidence>
<reference evidence="6 7" key="1">
    <citation type="journal article" date="2014" name="Genome Biol. Evol.">
        <title>Genome sequence of "Candidatus Walczuchella monophlebidarum" the flavobacterial endosymbiont of Llaveia axin axin (Hemiptera: Coccoidea: Monophlebidae).</title>
        <authorList>
            <person name="Rosas-Perez T."/>
            <person name="Rosenblueth M."/>
            <person name="Rincon-Rosales R."/>
            <person name="Mora J."/>
            <person name="Martinez-Romero E."/>
        </authorList>
    </citation>
    <scope>NUCLEOTIDE SEQUENCE [LARGE SCALE GENOMIC DNA]</scope>
    <source>
        <strain evidence="6">FNIIJ</strain>
    </source>
</reference>
<comment type="caution">
    <text evidence="5">Lacks conserved residue(s) required for the propagation of feature annotation.</text>
</comment>
<sequence length="284" mass="32924">MYPNPVLKPTPEIILPTDRLMEYFSSNEKMPFMEHLEELRKHVFRALLSIIVGFALVIINKKIVFDYILFAPARANFISYRLFNKIVRVIHKNNPMILSLNLQIQNTKLLGQFNTYLWVSFIGGIILALPYIFYEIWSFIRPGLSEQERNYSQGIILSALVLFLCGILFGYFILCPLTIQFSHSFRLSYLPENIFDMSNYISIVIDTTFFMGCIFLFPLLVFFLTQIGLITPTFLKTYRKHAFLIMLVIASAITPSDIISMFIATIPLILLYEISIYTSIIFSN</sequence>
<keyword evidence="7" id="KW-1185">Reference proteome</keyword>
<dbReference type="STRING" id="1415657.FNIIJ_024"/>
<evidence type="ECO:0000313" key="7">
    <source>
        <dbReference type="Proteomes" id="UP000027148"/>
    </source>
</evidence>
<dbReference type="Pfam" id="PF00902">
    <property type="entry name" value="TatC"/>
    <property type="match status" value="1"/>
</dbReference>
<keyword evidence="3 5" id="KW-1133">Transmembrane helix</keyword>
<dbReference type="AlphaFoldDB" id="A0A068DSH7"/>
<protein>
    <recommendedName>
        <fullName evidence="5">Sec-independent protein translocase protein TatC</fullName>
    </recommendedName>
</protein>
<keyword evidence="5" id="KW-0653">Protein transport</keyword>
<organism evidence="6 7">
    <name type="scientific">Candidatus Walczuchella monophlebidarum</name>
    <dbReference type="NCBI Taxonomy" id="1415657"/>
    <lineage>
        <taxon>Bacteria</taxon>
        <taxon>Pseudomonadati</taxon>
        <taxon>Bacteroidota</taxon>
        <taxon>Flavobacteriia</taxon>
        <taxon>Flavobacteriales</taxon>
        <taxon>Candidatus Walczuchella</taxon>
    </lineage>
</organism>
<dbReference type="GO" id="GO:0065002">
    <property type="term" value="P:intracellular protein transmembrane transport"/>
    <property type="evidence" value="ECO:0007669"/>
    <property type="project" value="TreeGrafter"/>
</dbReference>
<dbReference type="InterPro" id="IPR002033">
    <property type="entry name" value="TatC"/>
</dbReference>
<dbReference type="HAMAP" id="MF_00902">
    <property type="entry name" value="TatC"/>
    <property type="match status" value="1"/>
</dbReference>
<dbReference type="PANTHER" id="PTHR30371:SF0">
    <property type="entry name" value="SEC-INDEPENDENT PROTEIN TRANSLOCASE PROTEIN TATC, CHLOROPLASTIC-RELATED"/>
    <property type="match status" value="1"/>
</dbReference>
<dbReference type="EMBL" id="CP006873">
    <property type="protein sequence ID" value="AID37329.1"/>
    <property type="molecule type" value="Genomic_DNA"/>
</dbReference>
<keyword evidence="2 5" id="KW-0812">Transmembrane</keyword>
<keyword evidence="5" id="KW-1003">Cell membrane</keyword>
<keyword evidence="5" id="KW-0811">Translocation</keyword>
<proteinExistence type="inferred from homology"/>
<dbReference type="KEGG" id="elv:FNIIJ_024"/>
<dbReference type="GO" id="GO:0033281">
    <property type="term" value="C:TAT protein transport complex"/>
    <property type="evidence" value="ECO:0007669"/>
    <property type="project" value="UniProtKB-UniRule"/>
</dbReference>
<dbReference type="NCBIfam" id="TIGR00945">
    <property type="entry name" value="tatC"/>
    <property type="match status" value="1"/>
</dbReference>
<comment type="subcellular location">
    <subcellularLocation>
        <location evidence="5">Cell membrane</location>
        <topology evidence="5">Multi-pass membrane protein</topology>
    </subcellularLocation>
    <subcellularLocation>
        <location evidence="1">Membrane</location>
        <topology evidence="1">Multi-pass membrane protein</topology>
    </subcellularLocation>
</comment>